<dbReference type="InterPro" id="IPR006396">
    <property type="entry name" value="Glu_mut_E"/>
</dbReference>
<evidence type="ECO:0000256" key="2">
    <source>
        <dbReference type="ARBA" id="ARBA00023235"/>
    </source>
</evidence>
<keyword evidence="1" id="KW-0846">Cobalamin</keyword>
<dbReference type="EMBL" id="FNAD01000022">
    <property type="protein sequence ID" value="SDE45729.1"/>
    <property type="molecule type" value="Genomic_DNA"/>
</dbReference>
<keyword evidence="3" id="KW-0170">Cobalt</keyword>
<dbReference type="Gene3D" id="3.90.970.10">
    <property type="match status" value="1"/>
</dbReference>
<keyword evidence="2" id="KW-0413">Isomerase</keyword>
<proteinExistence type="predicted"/>
<name>A0A1G7D2H3_9ACTN</name>
<evidence type="ECO:0000256" key="3">
    <source>
        <dbReference type="ARBA" id="ARBA00023285"/>
    </source>
</evidence>
<dbReference type="GO" id="GO:0031419">
    <property type="term" value="F:cobalamin binding"/>
    <property type="evidence" value="ECO:0007669"/>
    <property type="project" value="UniProtKB-KW"/>
</dbReference>
<dbReference type="InterPro" id="IPR014714">
    <property type="entry name" value="Glu_mut_E_C_dom_sf"/>
</dbReference>
<dbReference type="SUPFAM" id="SSF51703">
    <property type="entry name" value="Cobalamin (vitamin B12)-dependent enzymes"/>
    <property type="match status" value="1"/>
</dbReference>
<evidence type="ECO:0000256" key="1">
    <source>
        <dbReference type="ARBA" id="ARBA00022628"/>
    </source>
</evidence>
<reference evidence="5" key="1">
    <citation type="submission" date="2016-10" db="EMBL/GenBank/DDBJ databases">
        <authorList>
            <person name="Varghese N."/>
            <person name="Submissions S."/>
        </authorList>
    </citation>
    <scope>NUCLEOTIDE SEQUENCE [LARGE SCALE GENOMIC DNA]</scope>
    <source>
        <strain evidence="5">CGMCC 4.3516</strain>
    </source>
</reference>
<evidence type="ECO:0000313" key="5">
    <source>
        <dbReference type="Proteomes" id="UP000198949"/>
    </source>
</evidence>
<dbReference type="Pfam" id="PF06368">
    <property type="entry name" value="Met_asp_mut_E"/>
    <property type="match status" value="1"/>
</dbReference>
<sequence>MKSLLLELESRAAPDLLTVTIDSHTRLKHFATAEATLARNPGHLNGYPLVAHGWGRGRELNESVKVPLEVRHGSPDARELLAVSLASGIASFEGGGISYNLPYAKDVPLQESLEAWRQVDSLCGVFAEHGVIVDREMFGTLTAVLVPPSISLAISVLEAVLAAREGVRCVSIAYPQGGEALQDIAALHSIPLLAERYLPESVETFSVLHQYMGVFPKGRSVADALILYGGLVGRIGGAAKIITKTNHEAYGIPDTRANVEGMRVTEAACSSFLDFVQVDQERVALERDWILCEVAELVEPLLACDDLVAAICRAFANGSLDVPFSASRHARSAVIPARDTRGAIRYRDCGSLPFSEATRKRQAQSLSGTNSDPDGLKVIESITADINYFAAHDVSKGEPLPQLLQEAS</sequence>
<evidence type="ECO:0000313" key="4">
    <source>
        <dbReference type="EMBL" id="SDE45729.1"/>
    </source>
</evidence>
<dbReference type="GO" id="GO:0019670">
    <property type="term" value="P:anaerobic L-glutamate catabolic process"/>
    <property type="evidence" value="ECO:0007669"/>
    <property type="project" value="InterPro"/>
</dbReference>
<protein>
    <submittedName>
        <fullName evidence="4">Glutamate mutase subunit E</fullName>
    </submittedName>
</protein>
<keyword evidence="5" id="KW-1185">Reference proteome</keyword>
<dbReference type="PIRSF" id="PIRSF001495">
    <property type="entry name" value="Met_asp_mut_epsi"/>
    <property type="match status" value="1"/>
</dbReference>
<dbReference type="AlphaFoldDB" id="A0A1G7D2H3"/>
<organism evidence="4 5">
    <name type="scientific">Glycomyces harbinensis</name>
    <dbReference type="NCBI Taxonomy" id="58114"/>
    <lineage>
        <taxon>Bacteria</taxon>
        <taxon>Bacillati</taxon>
        <taxon>Actinomycetota</taxon>
        <taxon>Actinomycetes</taxon>
        <taxon>Glycomycetales</taxon>
        <taxon>Glycomycetaceae</taxon>
        <taxon>Glycomyces</taxon>
    </lineage>
</organism>
<dbReference type="GO" id="GO:0050097">
    <property type="term" value="F:methylaspartate mutase activity"/>
    <property type="evidence" value="ECO:0007669"/>
    <property type="project" value="InterPro"/>
</dbReference>
<gene>
    <name evidence="4" type="ORF">SAMN05216270_12279</name>
</gene>
<accession>A0A1G7D2H3</accession>
<dbReference type="Proteomes" id="UP000198949">
    <property type="component" value="Unassembled WGS sequence"/>
</dbReference>
<dbReference type="STRING" id="58114.SAMN05216270_12279"/>
<dbReference type="Gene3D" id="3.20.20.240">
    <property type="entry name" value="Methylmalonyl-CoA mutase"/>
    <property type="match status" value="1"/>
</dbReference>
<dbReference type="InterPro" id="IPR016176">
    <property type="entry name" value="Cbl-dep_enz_cat"/>
</dbReference>